<organism evidence="6">
    <name type="scientific">uncultured delta proteobacterium</name>
    <dbReference type="NCBI Taxonomy" id="34034"/>
    <lineage>
        <taxon>Bacteria</taxon>
        <taxon>Deltaproteobacteria</taxon>
        <taxon>environmental samples</taxon>
    </lineage>
</organism>
<sequence>MKKRFALPFVVLLTLGLLAATGCDRSNYAASDQVILEAKDLPQYIGKEGVVILDMQKPEAYAQGHVAGAVNYAVSSILVSLPVPNSLAPGRKVATSLGNAGVGNDSLVVIYDEGKSLNAARLWWTLLVYGHDKVKVVSGGLPAIKAAGIAMTPDVPQVTPKEFTTTDKRGLYLATMRDVRKQVDDPDPKTILLDTRTDKEYREEGKIPGSMMMDHMRNFYKDGTFLDTRATRINYIERGIRTDNNVIVYCKTSMRAAPVFLRLWDAGYRNVKLYDGAWTEWSQNSANPIERPDGAAVPISPRDNS</sequence>
<feature type="signal peptide" evidence="4">
    <location>
        <begin position="1"/>
        <end position="19"/>
    </location>
</feature>
<dbReference type="PANTHER" id="PTHR43855:SF1">
    <property type="entry name" value="THIOSULFATE SULFURTRANSFERASE"/>
    <property type="match status" value="1"/>
</dbReference>
<proteinExistence type="predicted"/>
<dbReference type="GO" id="GO:0004792">
    <property type="term" value="F:thiosulfate-cyanide sulfurtransferase activity"/>
    <property type="evidence" value="ECO:0007669"/>
    <property type="project" value="InterPro"/>
</dbReference>
<dbReference type="EMBL" id="FLUQ01000004">
    <property type="protein sequence ID" value="SBW08380.1"/>
    <property type="molecule type" value="Genomic_DNA"/>
</dbReference>
<evidence type="ECO:0000256" key="4">
    <source>
        <dbReference type="SAM" id="SignalP"/>
    </source>
</evidence>
<dbReference type="PANTHER" id="PTHR43855">
    <property type="entry name" value="THIOSULFATE SULFURTRANSFERASE"/>
    <property type="match status" value="1"/>
</dbReference>
<feature type="domain" description="Rhodanese" evidence="5">
    <location>
        <begin position="46"/>
        <end position="153"/>
    </location>
</feature>
<keyword evidence="2" id="KW-0808">Transferase</keyword>
<dbReference type="SMART" id="SM00450">
    <property type="entry name" value="RHOD"/>
    <property type="match status" value="2"/>
</dbReference>
<evidence type="ECO:0000256" key="3">
    <source>
        <dbReference type="SAM" id="MobiDB-lite"/>
    </source>
</evidence>
<dbReference type="PROSITE" id="PS50206">
    <property type="entry name" value="RHODANESE_3"/>
    <property type="match status" value="2"/>
</dbReference>
<dbReference type="InterPro" id="IPR036873">
    <property type="entry name" value="Rhodanese-like_dom_sf"/>
</dbReference>
<dbReference type="Pfam" id="PF00581">
    <property type="entry name" value="Rhodanese"/>
    <property type="match status" value="2"/>
</dbReference>
<protein>
    <recommendedName>
        <fullName evidence="2">Sulfurtransferase</fullName>
    </recommendedName>
</protein>
<dbReference type="InterPro" id="IPR051126">
    <property type="entry name" value="Thiosulfate_sulfurtransferase"/>
</dbReference>
<dbReference type="SUPFAM" id="SSF52821">
    <property type="entry name" value="Rhodanese/Cell cycle control phosphatase"/>
    <property type="match status" value="2"/>
</dbReference>
<reference evidence="6" key="1">
    <citation type="submission" date="2016-04" db="EMBL/GenBank/DDBJ databases">
        <authorList>
            <person name="Evans L.H."/>
            <person name="Alamgir A."/>
            <person name="Owens N."/>
            <person name="Weber N.D."/>
            <person name="Virtaneva K."/>
            <person name="Barbian K."/>
            <person name="Babar A."/>
            <person name="Rosenke K."/>
        </authorList>
    </citation>
    <scope>NUCLEOTIDE SEQUENCE</scope>
    <source>
        <strain evidence="6">86</strain>
    </source>
</reference>
<dbReference type="AlphaFoldDB" id="A0A212K9K4"/>
<dbReference type="Gene3D" id="3.40.250.10">
    <property type="entry name" value="Rhodanese-like domain"/>
    <property type="match status" value="2"/>
</dbReference>
<feature type="region of interest" description="Disordered" evidence="3">
    <location>
        <begin position="285"/>
        <end position="305"/>
    </location>
</feature>
<feature type="chain" id="PRO_5012013153" description="Sulfurtransferase" evidence="4">
    <location>
        <begin position="20"/>
        <end position="305"/>
    </location>
</feature>
<accession>A0A212K9K4</accession>
<gene>
    <name evidence="6" type="ORF">KL86DPRO_40086</name>
</gene>
<evidence type="ECO:0000313" key="6">
    <source>
        <dbReference type="EMBL" id="SBW08380.1"/>
    </source>
</evidence>
<dbReference type="InterPro" id="IPR001307">
    <property type="entry name" value="Thiosulphate_STrfase_CS"/>
</dbReference>
<dbReference type="CDD" id="cd01448">
    <property type="entry name" value="TST_Repeat_1"/>
    <property type="match status" value="1"/>
</dbReference>
<evidence type="ECO:0000256" key="2">
    <source>
        <dbReference type="RuleBase" id="RU000507"/>
    </source>
</evidence>
<feature type="domain" description="Rhodanese" evidence="5">
    <location>
        <begin position="186"/>
        <end position="290"/>
    </location>
</feature>
<evidence type="ECO:0000256" key="1">
    <source>
        <dbReference type="ARBA" id="ARBA00022737"/>
    </source>
</evidence>
<name>A0A212K9K4_9DELT</name>
<keyword evidence="4" id="KW-0732">Signal</keyword>
<keyword evidence="1" id="KW-0677">Repeat</keyword>
<evidence type="ECO:0000259" key="5">
    <source>
        <dbReference type="PROSITE" id="PS50206"/>
    </source>
</evidence>
<dbReference type="PROSITE" id="PS51257">
    <property type="entry name" value="PROKAR_LIPOPROTEIN"/>
    <property type="match status" value="1"/>
</dbReference>
<dbReference type="InterPro" id="IPR001763">
    <property type="entry name" value="Rhodanese-like_dom"/>
</dbReference>
<dbReference type="PROSITE" id="PS00683">
    <property type="entry name" value="RHODANESE_2"/>
    <property type="match status" value="1"/>
</dbReference>